<protein>
    <submittedName>
        <fullName evidence="3">DUF4382 domain-containing protein</fullName>
    </submittedName>
</protein>
<keyword evidence="4" id="KW-1185">Reference proteome</keyword>
<feature type="chain" id="PRO_5020979648" evidence="1">
    <location>
        <begin position="23"/>
        <end position="317"/>
    </location>
</feature>
<evidence type="ECO:0000313" key="3">
    <source>
        <dbReference type="EMBL" id="THH41707.1"/>
    </source>
</evidence>
<proteinExistence type="predicted"/>
<dbReference type="Proteomes" id="UP000308528">
    <property type="component" value="Unassembled WGS sequence"/>
</dbReference>
<dbReference type="OrthoDB" id="1415350at2"/>
<accession>A0A4S4NR92</accession>
<gene>
    <name evidence="3" type="ORF">E4021_03675</name>
</gene>
<dbReference type="PROSITE" id="PS51257">
    <property type="entry name" value="PROKAR_LIPOPROTEIN"/>
    <property type="match status" value="1"/>
</dbReference>
<sequence>MKFSLISTRLLVALTVFFFAFSCTEDETPAMSGSGNGDFSVEMTDAPIDDAEVKAVFVTVSDVRVDGQSVEGFNTTTVEISALTNGNTETLYDGQLAADSYSKLEIVLEDGANAVNGGPGCYVLNQNNEKIALEVANDGVLTVQNSDFTLTESGSVAAVVDFDLRKALVRTDDESKPYRFAAENRLENSLRFVTKDRSGTITGTVKDESNQEGEIIVYAYTKGSYSSSEAQGDNDDELFLNAVSSTSVNSNMEYTLAFLNEGQYELVAASYEDTDNDGEVEMKGTFELSTLTNLDLTGISVNGNSTTTADFTIKLGF</sequence>
<name>A0A4S4NR92_9BACT</name>
<evidence type="ECO:0000259" key="2">
    <source>
        <dbReference type="Pfam" id="PF14321"/>
    </source>
</evidence>
<dbReference type="AlphaFoldDB" id="A0A4S4NR92"/>
<keyword evidence="1" id="KW-0732">Signal</keyword>
<evidence type="ECO:0000256" key="1">
    <source>
        <dbReference type="SAM" id="SignalP"/>
    </source>
</evidence>
<feature type="signal peptide" evidence="1">
    <location>
        <begin position="1"/>
        <end position="22"/>
    </location>
</feature>
<dbReference type="Pfam" id="PF14321">
    <property type="entry name" value="DUF4382"/>
    <property type="match status" value="1"/>
</dbReference>
<evidence type="ECO:0000313" key="4">
    <source>
        <dbReference type="Proteomes" id="UP000308528"/>
    </source>
</evidence>
<feature type="domain" description="DUF4382" evidence="2">
    <location>
        <begin position="36"/>
        <end position="173"/>
    </location>
</feature>
<dbReference type="RefSeq" id="WP_136456550.1">
    <property type="nucleotide sequence ID" value="NZ_SRSF01000001.1"/>
</dbReference>
<reference evidence="3 4" key="1">
    <citation type="submission" date="2019-04" db="EMBL/GenBank/DDBJ databases">
        <title>Lewinella litorea sp. nov., isolated from a marine sand.</title>
        <authorList>
            <person name="Yoon J.-H."/>
        </authorList>
    </citation>
    <scope>NUCLEOTIDE SEQUENCE [LARGE SCALE GENOMIC DNA]</scope>
    <source>
        <strain evidence="3 4">HSMS-39</strain>
    </source>
</reference>
<comment type="caution">
    <text evidence="3">The sequence shown here is derived from an EMBL/GenBank/DDBJ whole genome shotgun (WGS) entry which is preliminary data.</text>
</comment>
<organism evidence="3 4">
    <name type="scientific">Neolewinella litorea</name>
    <dbReference type="NCBI Taxonomy" id="2562452"/>
    <lineage>
        <taxon>Bacteria</taxon>
        <taxon>Pseudomonadati</taxon>
        <taxon>Bacteroidota</taxon>
        <taxon>Saprospiria</taxon>
        <taxon>Saprospirales</taxon>
        <taxon>Lewinellaceae</taxon>
        <taxon>Neolewinella</taxon>
    </lineage>
</organism>
<dbReference type="EMBL" id="SRSF01000001">
    <property type="protein sequence ID" value="THH41707.1"/>
    <property type="molecule type" value="Genomic_DNA"/>
</dbReference>
<dbReference type="InterPro" id="IPR025491">
    <property type="entry name" value="DUF4382"/>
</dbReference>